<evidence type="ECO:0000256" key="1">
    <source>
        <dbReference type="ARBA" id="ARBA00022603"/>
    </source>
</evidence>
<evidence type="ECO:0000256" key="2">
    <source>
        <dbReference type="ARBA" id="ARBA00022679"/>
    </source>
</evidence>
<feature type="domain" description="Methyltransferase" evidence="4">
    <location>
        <begin position="42"/>
        <end position="136"/>
    </location>
</feature>
<proteinExistence type="predicted"/>
<protein>
    <submittedName>
        <fullName evidence="6">Methyltransferase domain-containing protein</fullName>
    </submittedName>
    <submittedName>
        <fullName evidence="5">SAM-dependent methyltransferase</fullName>
    </submittedName>
</protein>
<evidence type="ECO:0000313" key="8">
    <source>
        <dbReference type="Proteomes" id="UP000663583"/>
    </source>
</evidence>
<dbReference type="EMBL" id="CP065047">
    <property type="protein sequence ID" value="QPI40174.1"/>
    <property type="molecule type" value="Genomic_DNA"/>
</dbReference>
<dbReference type="GO" id="GO:0032259">
    <property type="term" value="P:methylation"/>
    <property type="evidence" value="ECO:0007669"/>
    <property type="project" value="UniProtKB-KW"/>
</dbReference>
<name>A0AAX1JFC7_9MYCO</name>
<evidence type="ECO:0000256" key="3">
    <source>
        <dbReference type="ARBA" id="ARBA00022691"/>
    </source>
</evidence>
<dbReference type="SUPFAM" id="SSF53335">
    <property type="entry name" value="S-adenosyl-L-methionine-dependent methyltransferases"/>
    <property type="match status" value="1"/>
</dbReference>
<dbReference type="InterPro" id="IPR041698">
    <property type="entry name" value="Methyltransf_25"/>
</dbReference>
<dbReference type="KEGG" id="mku:I2456_12500"/>
<dbReference type="GO" id="GO:0008168">
    <property type="term" value="F:methyltransferase activity"/>
    <property type="evidence" value="ECO:0007669"/>
    <property type="project" value="UniProtKB-KW"/>
</dbReference>
<evidence type="ECO:0000313" key="6">
    <source>
        <dbReference type="EMBL" id="QPI40174.1"/>
    </source>
</evidence>
<dbReference type="Pfam" id="PF13649">
    <property type="entry name" value="Methyltransf_25"/>
    <property type="match status" value="1"/>
</dbReference>
<accession>A0AAX1JFC7</accession>
<dbReference type="Proteomes" id="UP000465306">
    <property type="component" value="Unassembled WGS sequence"/>
</dbReference>
<dbReference type="EMBL" id="BLKU01000003">
    <property type="protein sequence ID" value="GFG64887.1"/>
    <property type="molecule type" value="Genomic_DNA"/>
</dbReference>
<sequence>MTDVIDWDEVYGHDGGPSWNIGEPQPEMLKVIERAGTVRGEVLDAGCGYAALSLALAARGHTVVGMDLSVRAVAAATEAARQRGLDNARFVSTDMTSLTGYDGRFSTIFDSGLLHAIPPERKPDYLRCLHRAAAPGATLYILAFAAGAFPGHTEALPTQFTEAQLRELISELWHVDEIRPARLYGLTDQLPGVRPSAGPLHDGRGRAYWPGYFVTAHSQLQ</sequence>
<reference evidence="5 7" key="1">
    <citation type="journal article" date="2019" name="Emerg. Microbes Infect.">
        <title>Comprehensive subspecies identification of 175 nontuberculous mycobacteria species based on 7547 genomic profiles.</title>
        <authorList>
            <person name="Matsumoto Y."/>
            <person name="Kinjo T."/>
            <person name="Motooka D."/>
            <person name="Nabeya D."/>
            <person name="Jung N."/>
            <person name="Uechi K."/>
            <person name="Horii T."/>
            <person name="Iida T."/>
            <person name="Fujita J."/>
            <person name="Nakamura S."/>
        </authorList>
    </citation>
    <scope>NUCLEOTIDE SEQUENCE [LARGE SCALE GENOMIC DNA]</scope>
    <source>
        <strain evidence="5 7">JCM 13573</strain>
    </source>
</reference>
<dbReference type="Gene3D" id="3.40.50.150">
    <property type="entry name" value="Vaccinia Virus protein VP39"/>
    <property type="match status" value="1"/>
</dbReference>
<dbReference type="AlphaFoldDB" id="A0AAX1JFC7"/>
<keyword evidence="7" id="KW-1185">Reference proteome</keyword>
<reference evidence="6" key="3">
    <citation type="submission" date="2020-11" db="EMBL/GenBank/DDBJ databases">
        <title>Intraspecies plasmid and genomic variation of Mycobacterium kubicae revealed by the complete genome sequences of two clinical isolates.</title>
        <authorList>
            <person name="Hendrix J.R."/>
            <person name="Epperson L.E."/>
            <person name="Honda J.R."/>
            <person name="Strong M."/>
        </authorList>
    </citation>
    <scope>NUCLEOTIDE SEQUENCE</scope>
    <source>
        <strain evidence="6">JCM 13573</strain>
    </source>
</reference>
<keyword evidence="2" id="KW-0808">Transferase</keyword>
<reference evidence="5" key="2">
    <citation type="submission" date="2020-02" db="EMBL/GenBank/DDBJ databases">
        <authorList>
            <person name="Matsumoto Y."/>
            <person name="Kinjo T."/>
            <person name="Motooka D."/>
            <person name="Nabeya D."/>
            <person name="Jung N."/>
            <person name="Uechi K."/>
            <person name="Horii T."/>
            <person name="Iida T."/>
            <person name="Fujita J."/>
            <person name="Nakamura S."/>
        </authorList>
    </citation>
    <scope>NUCLEOTIDE SEQUENCE</scope>
    <source>
        <strain evidence="5">JCM 13573</strain>
    </source>
</reference>
<dbReference type="InterPro" id="IPR029063">
    <property type="entry name" value="SAM-dependent_MTases_sf"/>
</dbReference>
<dbReference type="PANTHER" id="PTHR43464">
    <property type="entry name" value="METHYLTRANSFERASE"/>
    <property type="match status" value="1"/>
</dbReference>
<evidence type="ECO:0000313" key="5">
    <source>
        <dbReference type="EMBL" id="GFG64887.1"/>
    </source>
</evidence>
<evidence type="ECO:0000259" key="4">
    <source>
        <dbReference type="Pfam" id="PF13649"/>
    </source>
</evidence>
<dbReference type="Proteomes" id="UP000663583">
    <property type="component" value="Chromosome"/>
</dbReference>
<organism evidence="6 8">
    <name type="scientific">Mycobacterium kubicae</name>
    <dbReference type="NCBI Taxonomy" id="120959"/>
    <lineage>
        <taxon>Bacteria</taxon>
        <taxon>Bacillati</taxon>
        <taxon>Actinomycetota</taxon>
        <taxon>Actinomycetes</taxon>
        <taxon>Mycobacteriales</taxon>
        <taxon>Mycobacteriaceae</taxon>
        <taxon>Mycobacterium</taxon>
        <taxon>Mycobacterium simiae complex</taxon>
    </lineage>
</organism>
<dbReference type="PANTHER" id="PTHR43464:SF19">
    <property type="entry name" value="UBIQUINONE BIOSYNTHESIS O-METHYLTRANSFERASE, MITOCHONDRIAL"/>
    <property type="match status" value="1"/>
</dbReference>
<dbReference type="RefSeq" id="WP_085075222.1">
    <property type="nucleotide sequence ID" value="NZ_BLKU01000003.1"/>
</dbReference>
<gene>
    <name evidence="6" type="ORF">I2456_12500</name>
    <name evidence="5" type="ORF">MKUB_23770</name>
</gene>
<dbReference type="CDD" id="cd02440">
    <property type="entry name" value="AdoMet_MTases"/>
    <property type="match status" value="1"/>
</dbReference>
<keyword evidence="1 6" id="KW-0489">Methyltransferase</keyword>
<keyword evidence="3" id="KW-0949">S-adenosyl-L-methionine</keyword>
<evidence type="ECO:0000313" key="7">
    <source>
        <dbReference type="Proteomes" id="UP000465306"/>
    </source>
</evidence>